<dbReference type="Pfam" id="PF12774">
    <property type="entry name" value="AAA_6"/>
    <property type="match status" value="1"/>
</dbReference>
<evidence type="ECO:0000256" key="7">
    <source>
        <dbReference type="ARBA" id="ARBA00023017"/>
    </source>
</evidence>
<dbReference type="Gene3D" id="1.20.140.100">
    <property type="entry name" value="Dynein heavy chain, N-terminal domain 2"/>
    <property type="match status" value="1"/>
</dbReference>
<dbReference type="Pfam" id="PF18198">
    <property type="entry name" value="AAA_lid_11"/>
    <property type="match status" value="1"/>
</dbReference>
<feature type="coiled-coil region" evidence="11">
    <location>
        <begin position="1362"/>
        <end position="1389"/>
    </location>
</feature>
<dbReference type="InterPro" id="IPR035699">
    <property type="entry name" value="AAA_6"/>
</dbReference>
<feature type="coiled-coil region" evidence="11">
    <location>
        <begin position="1012"/>
        <end position="1043"/>
    </location>
</feature>
<keyword evidence="9" id="KW-0505">Motor protein</keyword>
<keyword evidence="8 11" id="KW-0175">Coiled coil</keyword>
<dbReference type="Gene3D" id="1.20.1270.280">
    <property type="match status" value="1"/>
</dbReference>
<dbReference type="SMART" id="SM00382">
    <property type="entry name" value="AAA"/>
    <property type="match status" value="3"/>
</dbReference>
<evidence type="ECO:0000259" key="12">
    <source>
        <dbReference type="SMART" id="SM00382"/>
    </source>
</evidence>
<gene>
    <name evidence="14" type="primary">LOC108609634</name>
</gene>
<evidence type="ECO:0000256" key="4">
    <source>
        <dbReference type="ARBA" id="ARBA00022701"/>
    </source>
</evidence>
<evidence type="ECO:0000313" key="13">
    <source>
        <dbReference type="Proteomes" id="UP000694904"/>
    </source>
</evidence>
<reference evidence="14" key="3">
    <citation type="submission" date="2025-08" db="UniProtKB">
        <authorList>
            <consortium name="RefSeq"/>
        </authorList>
    </citation>
    <scope>IDENTIFICATION</scope>
    <source>
        <tissue evidence="14">Whole organism</tissue>
    </source>
</reference>
<dbReference type="Pfam" id="PF12777">
    <property type="entry name" value="MT"/>
    <property type="match status" value="1"/>
</dbReference>
<keyword evidence="13" id="KW-1185">Reference proteome</keyword>
<dbReference type="Pfam" id="PF08393">
    <property type="entry name" value="DHC_N2"/>
    <property type="match status" value="1"/>
</dbReference>
<dbReference type="PANTHER" id="PTHR45703:SF22">
    <property type="entry name" value="DYNEIN CYTOPLASMIC 2 HEAVY CHAIN 1"/>
    <property type="match status" value="1"/>
</dbReference>
<feature type="coiled-coil region" evidence="11">
    <location>
        <begin position="3060"/>
        <end position="3157"/>
    </location>
</feature>
<feature type="domain" description="AAA+ ATPase" evidence="12">
    <location>
        <begin position="2275"/>
        <end position="2439"/>
    </location>
</feature>
<dbReference type="SUPFAM" id="SSF52540">
    <property type="entry name" value="P-loop containing nucleoside triphosphate hydrolases"/>
    <property type="match status" value="3"/>
</dbReference>
<dbReference type="PANTHER" id="PTHR45703">
    <property type="entry name" value="DYNEIN HEAVY CHAIN"/>
    <property type="match status" value="1"/>
</dbReference>
<reference evidence="13" key="2">
    <citation type="journal article" date="2016" name="G3 (Bethesda)">
        <title>Genome Evolution in Three Species of Cactophilic Drosophila.</title>
        <authorList>
            <person name="Sanchez-Flores A."/>
            <person name="Penazola F."/>
            <person name="Carpinteyro-Ponce J."/>
            <person name="Nazario-Yepiz N."/>
            <person name="Abreu-Goodger C."/>
            <person name="Machado C.A."/>
            <person name="Markow T.A."/>
        </authorList>
    </citation>
    <scope>NUCLEOTIDE SEQUENCE [LARGE SCALE GENOMIC DNA]</scope>
</reference>
<dbReference type="RefSeq" id="XP_017856844.1">
    <property type="nucleotide sequence ID" value="XM_018001355.1"/>
</dbReference>
<evidence type="ECO:0000256" key="10">
    <source>
        <dbReference type="ARBA" id="ARBA00023212"/>
    </source>
</evidence>
<name>A0ABM1NPF8_DROAR</name>
<sequence length="4280" mass="482806">MAIKSVDIVPCRDLAAVLLLAGICLAPVEYFAARIPGTELDEQTATILEFLEQEEHTVISAVHNKSDGKIKFQHRIPNDEVCLLFYKVPQVGQGAASAGSGQVEPPLGILTLEGGLVKSIYNSVSRVFSPHATARRNEYSPELSGLLENLHVSLGSTLGLPQSGISSIKDEIKYWKQKLGQKSSSRLDRETAQVFIGVLENIEMKISSIDTGGNSSSRIEEFLDHAHNSLDELWRLPYNYPQQRMADLLDIMGNRLLEACLVQLQAEDIWSLNSYHVNNLMSQCMDTVDAWMQLCDSLTRLFWPNYVKHPWLGEPHVPRRGQQFKERLAEIRNIKQLYKQIATLLNDAELQEMFQEQAAFGDLNIFDTSPSGQAKWQKALQHFEQVLQPIDERMAAALKSQLHHHLSNPRQVIFIFSKYEMLIQRPAVLELLSIEREQFLQSLHLLLQDLRKAMTDTNMEPDTGHLSVICNECRWLKVVQYQIQEIEKVSHLISGREGFDKVNKAVQEIKEETESLLRTNFEIWSGQCSTAVKSGELRLRDDQAVVKFEKEGRQLMRVTFNPKLVTFCQDVREFENLGYTVPLELRSAATHAAKYMCYARRLQQIATFHNTIGDRMIPCQRPIMLKNALELQRLVQSETVAWQDEASVQRYVNTLQEAVSKLSADNTLLVGYHEQAKRTVIKLMGTDLLTQNQVWKDELRHLRELVATLERQGYTNLDAFKLHWDHQLYKVLEYQYILGLLDMNNKLPDIHVKLVLRQRELCYSPPEEEIRELFFSQLRRFIERPCNFRGLSEHSTALFQSMVTSNRHHFGPLYARAAELFDKLEDFKRIWLPWIALGCVDLEQLCSIHLNEAADWDRNFRACKQFSQQLAKLQTAEESIDCIVINVLPLRTDIEYLSRRYWEALATSLRASILNDVSAVQEFLQNALQFLQNVPMDEGSISESGIKYEKIMSELPQISGTLELVRAKDACLAGWCKERVTALAAIMLQWEQLQPLLENHAVILQRQVDIIKTQAHTQLQNLRNEAEKFLLRWESTIAELEANESASLELFKERRAHWQQLLAKKQQLLDECHKFNMEFPEDALAPFAAIDAQLERQSLQWQLYDQFLSELQPILQEEWAIYRRRPYVLNEFIARWEGSVHASIDLPSKRIRLQVERLQATLPILQQLQSDAISERHWAIIFQLLHRASSKPPHAIQLQDLLEDLDALLAAAPEIASIVRQAASEQIVRQALVELDQWSVTAQLKLIERMDANGQAVCLIKDYQEVLNKIGDNQSLLQSAKSSAAFDSFSDQAGLWESRLNTLDVLLTSLSHSQRRWVYLEPVFGAGTLQQEHALFKRIDKDFRYVMREIQMDPRVTSLLKINNISTIVNALETQLARCQQNLMSYITDKRNSFPRFYFLGDDDLLELLGQASKDAEIIKRHIRKLFPGCHSLAIEQTPNASHYRILAVHSAEGDELRLSQAVDMTGDIERWLNQLVSVLQETLRAQIYECYNNTSGASDYLSAQLLSQYASQVLATARALHFTRQTEKAIGSMALAKLQQQLRAEMSHLAAMKQRSAGGSLQWLKLSALLLDLVHYVGVVEQLQQQNVMSPTDWHWLSQLRYYMGSSSSRQGAGDVRQVWVRMVYAEFEYAYEFLGHANKLVHTRLTHKCYLTLTQAMHMGLGGNPFGPAGTGKTECVKALGGMLGRLVLVFNCDENVDTESMSLILTGLARCGAWGCFDEFNRLQEATLSSISMLIQPIQSALKDKADSVQIGERQVQLNHHCGIFVTLNPAGGEYGGRQKLPGNIQALFRPIVMQQPEPGEIARVMLFVEGFAAAADIAARIVELFDLCGKMLSAQRHYDWGLRELKTVLLVCGEGLRAQLAGMPAAGPLNEHSNASHSPAAIGNDEMRIVVHCLRSSTMSKLAQQDVERFEMLLLNVFPEIGASAVPLTPLHQALAAAFGPLALRANDKQIEKALQLHEQLQKRMGVVLVGPPGCGKSSILSLLRQALTATTGIQLRVHTISPKSMSRVQLLGRLDPDTRQWLDGVLTHTAVLVNQEPSHVHSWIVCDGSIDPEWIEALNSVLDDNKLLTLPSGWRIQFGNNVNFIFETDDVRHASPATISRMGIVNMSYDYYPLTEVLKHELEKEPYGDLLQSYIDENFRVAYDWLQNEQLLGQVPGISRSSLLRSLLLQLHNSQTIEEYGAATLRTMLGYVPSERQREFAQLVLQRANLYVAQPSHAELSYYDPQRKALEQHVVGVIETPEHGSELIVTAYVKSYLSIINSLLELPAGRATPFILVGPSGAGKTLLLEQALLECSGYQLASINCSTQLTAGYVLHTLRTHCVTVSGVRGREYKPKQSRLVLFMKNLDLCQLDAWGACEIVELLLQLVQRGGFYAENLEWISVSGLQICASISGNLSKISPRYLAINQYVRVARPSAADMLAIVQCRLQPLLHTHFKPPPGSPINLQHVSECLMECFEKLQAVFTASTGPQQQQQQQQLHYQFSPKCIMKLLAALVYYPSTDFNEALHCELLGLFRDRLASEEHVQQFESILKQTMRKYLGKEKIYYVPKSAKSKGQLQGLAHDEWLEEVQRQITICNTESYSISAPITEELLQHTAKVARILSRNDAHLLILAEAGDRHLDAIYAAATLQQAKVLTLQGTANYALPDFYNDLKLAMQTAALEQQMSYLLIEHCWLSYVPDILKPIEALLEGSEILELFGDDLETVASTLKQAAQLEGYQESLGAYFMKRAREHLHLVLVLEPSSPQLAEYFSSCPALLRQMDMLYVRAESRDTLAMLPKQYIELLNEATTAAAGRGKVPVCSHFGDVAEELPPEQPAHRYYQLISSYFHMYSNAAAEIDRRMRKLQLGVDKLAAAHALVGTLKANATEQEQALGEKRKLANDALQMISATMHNANEQKSNMLELKQKTQQSSEQLKLRQREIQQELAEVEPILAEASNAVGQIKSEALSEIRSLRAPPEAVRDILEGVLRLMGIRDTSWNSMKTFLAKRGVKEDIRSLDPAHISPENCQAVERLLQAKGDSYESKNAKRASAAAAPLAAWVQASVRYSRVIQSIKPLEREQNELQRNLNAAEDEMQQLASGLDDVDKRVQKLSAKLQTYTQEAAVLELKLQEAGATLQAAELLVAKLSAEYATWSEQLAELKRAHKTLDSKTLLLALAINYYAGWGVEQRGTLIKRLSKEFQLSGSDGFELRRTLVTEQQQIIWESQGLARDAQIIESAALLREMLALPFGSCPVPLLLDPTQTAGQWLSAHLRATGRASELTSQGHERLCYQLELAVRFGKTLLVLDCEQLHPPLLELLQLHIYVRFNKRQLAVGNKLVDLHEDFQLVLISKSHRLQQLPPEQRGQVNLLRFTVTATGLADQLMSKAIVLKNPALEQQRIELLQREGELLKQRMALQDNLLEQLSKAEGDILRNEPLLASLNEVKRSSAEIDAALEQSGQVKQTLLSQFGALRELCEQAANFYAGLTQGYELSALVYIELFLGALRAQDAQQLHQQQLFERLVRSVYLHLARATPRESQLTLALWVCRQAFGSAIGAKEWELFVSSFMGSADGSCQLSGGLPDCISRDSQLKLALLLQQLPDLKAQLQLDKDYVWRGFIEQQTDDILPNIKSHFQRVLVAQIFRPDLLLTQLRLASSQLLGLSPEAATQPTVQQLLEQSSCDRPILMISQPELDPATELRGVALKKWGPQKYVELAIGRGSELRALAAMRQAAGQGQWLCVKNVHLVPEWLGQMERELSELHKSEEFRLWLLCESTNGFSEAAVYKCLKVRYEQPRGLKQQVQRMLQNYTGLQPESASKQPAKCLKMRLVLFLLQAVLQQRRQYIPQGWSKYYEFGEADLKAALGVLGWLDAQLNSGRCDWTLMQRLCEAVAYGGRMNNERDVDILRSYLSQFCCADVLSNRWQPLGLPGSMPTSAQLQDYYAAVDRLPDVDEPRMYGLASQAQQQREMEQARLIIKELRALQFGGSAAGSELATPNSRQRLEQQIKPLLSLWRKLANGCTIAQTAKEAALTSATATPMPTPWTLFVLAELQLGAQLYRAVHQLLSQLHNWLKETTGRAEQPADVDASTMLALAEQQVPHSWQKLWPGPSSSSAVDYLRGLMVRAEAAEQRFKESLQLEFGQELNLKQVFNCENLLACLKLQQARKCCVSTQRLQLQCAKASDRAGGAGDLLLLKLAPLKLDGNTQLLNSSESNPFYITYKITDNNEANVTEDKFKKIDRFASNRQHTDERITLPLYSRASRDKLICHLELDAAGATAEQVLLAGTALIVEDY</sequence>
<dbReference type="SUPFAM" id="SSF57997">
    <property type="entry name" value="Tropomyosin"/>
    <property type="match status" value="1"/>
</dbReference>
<feature type="domain" description="AAA+ ATPase" evidence="12">
    <location>
        <begin position="1664"/>
        <end position="1801"/>
    </location>
</feature>
<comment type="subcellular location">
    <subcellularLocation>
        <location evidence="1">Cytoplasm</location>
        <location evidence="1">Cytoskeleton</location>
    </subcellularLocation>
</comment>
<dbReference type="Proteomes" id="UP000694904">
    <property type="component" value="Chromosome 3"/>
</dbReference>
<dbReference type="InterPro" id="IPR026983">
    <property type="entry name" value="DHC"/>
</dbReference>
<dbReference type="GeneID" id="108609634"/>
<dbReference type="Gene3D" id="1.20.920.30">
    <property type="match status" value="1"/>
</dbReference>
<evidence type="ECO:0000256" key="3">
    <source>
        <dbReference type="ARBA" id="ARBA00022490"/>
    </source>
</evidence>
<dbReference type="Gene3D" id="1.20.920.20">
    <property type="match status" value="1"/>
</dbReference>
<evidence type="ECO:0000256" key="2">
    <source>
        <dbReference type="ARBA" id="ARBA00008887"/>
    </source>
</evidence>
<keyword evidence="5" id="KW-0547">Nucleotide-binding</keyword>
<dbReference type="Gene3D" id="3.40.50.300">
    <property type="entry name" value="P-loop containing nucleotide triphosphate hydrolases"/>
    <property type="match status" value="5"/>
</dbReference>
<dbReference type="Gene3D" id="1.10.8.710">
    <property type="match status" value="1"/>
</dbReference>
<dbReference type="Pfam" id="PF03028">
    <property type="entry name" value="Dynein_heavy"/>
    <property type="match status" value="1"/>
</dbReference>
<keyword evidence="4" id="KW-0493">Microtubule</keyword>
<dbReference type="InterPro" id="IPR041658">
    <property type="entry name" value="AAA_lid_11"/>
</dbReference>
<evidence type="ECO:0000256" key="8">
    <source>
        <dbReference type="ARBA" id="ARBA00023054"/>
    </source>
</evidence>
<keyword evidence="10" id="KW-0206">Cytoskeleton</keyword>
<dbReference type="InterPro" id="IPR027417">
    <property type="entry name" value="P-loop_NTPase"/>
</dbReference>
<evidence type="ECO:0000256" key="5">
    <source>
        <dbReference type="ARBA" id="ARBA00022741"/>
    </source>
</evidence>
<dbReference type="Gene3D" id="1.20.58.1120">
    <property type="match status" value="1"/>
</dbReference>
<evidence type="ECO:0000256" key="1">
    <source>
        <dbReference type="ARBA" id="ARBA00004245"/>
    </source>
</evidence>
<dbReference type="InterPro" id="IPR042222">
    <property type="entry name" value="Dynein_2_N"/>
</dbReference>
<dbReference type="InterPro" id="IPR024743">
    <property type="entry name" value="Dynein_HC_stalk"/>
</dbReference>
<organism evidence="13 14">
    <name type="scientific">Drosophila arizonae</name>
    <name type="common">Fruit fly</name>
    <dbReference type="NCBI Taxonomy" id="7263"/>
    <lineage>
        <taxon>Eukaryota</taxon>
        <taxon>Metazoa</taxon>
        <taxon>Ecdysozoa</taxon>
        <taxon>Arthropoda</taxon>
        <taxon>Hexapoda</taxon>
        <taxon>Insecta</taxon>
        <taxon>Pterygota</taxon>
        <taxon>Neoptera</taxon>
        <taxon>Endopterygota</taxon>
        <taxon>Diptera</taxon>
        <taxon>Brachycera</taxon>
        <taxon>Muscomorpha</taxon>
        <taxon>Ephydroidea</taxon>
        <taxon>Drosophilidae</taxon>
        <taxon>Drosophila</taxon>
    </lineage>
</organism>
<accession>A0ABM1NPF8</accession>
<evidence type="ECO:0000256" key="11">
    <source>
        <dbReference type="SAM" id="Coils"/>
    </source>
</evidence>
<dbReference type="InterPro" id="IPR043157">
    <property type="entry name" value="Dynein_AAA1S"/>
</dbReference>
<dbReference type="InterPro" id="IPR004273">
    <property type="entry name" value="Dynein_heavy_D6_P-loop"/>
</dbReference>
<proteinExistence type="inferred from homology"/>
<evidence type="ECO:0000256" key="9">
    <source>
        <dbReference type="ARBA" id="ARBA00023175"/>
    </source>
</evidence>
<dbReference type="InterPro" id="IPR013602">
    <property type="entry name" value="Dynein_heavy_linker"/>
</dbReference>
<dbReference type="Gene3D" id="6.10.140.1060">
    <property type="match status" value="1"/>
</dbReference>
<reference evidence="13" key="1">
    <citation type="journal article" date="1997" name="Nucleic Acids Res.">
        <title>tRNAscan-SE: a program for improved detection of transfer RNA genes in genomic sequence.</title>
        <authorList>
            <person name="Lowe T.M."/>
            <person name="Eddy S.R."/>
        </authorList>
    </citation>
    <scope>NUCLEOTIDE SEQUENCE [LARGE SCALE GENOMIC DNA]</scope>
</reference>
<dbReference type="Gene3D" id="3.20.180.20">
    <property type="entry name" value="Dynein heavy chain, N-terminal domain 2"/>
    <property type="match status" value="1"/>
</dbReference>
<dbReference type="Pfam" id="PF08385">
    <property type="entry name" value="DHC_N1"/>
    <property type="match status" value="1"/>
</dbReference>
<dbReference type="Pfam" id="PF12775">
    <property type="entry name" value="AAA_7"/>
    <property type="match status" value="1"/>
</dbReference>
<keyword evidence="6" id="KW-0067">ATP-binding</keyword>
<dbReference type="InterPro" id="IPR042228">
    <property type="entry name" value="Dynein_linker_3"/>
</dbReference>
<keyword evidence="3" id="KW-0963">Cytoplasm</keyword>
<keyword evidence="7" id="KW-0243">Dynein</keyword>
<protein>
    <submittedName>
        <fullName evidence="14">Cytoplasmic dynein 2 heavy chain 1</fullName>
    </submittedName>
</protein>
<dbReference type="Pfam" id="PF12781">
    <property type="entry name" value="AAA_9"/>
    <property type="match status" value="1"/>
</dbReference>
<dbReference type="InterPro" id="IPR013594">
    <property type="entry name" value="Dynein_heavy_tail"/>
</dbReference>
<dbReference type="Gene3D" id="1.10.8.720">
    <property type="entry name" value="Region D6 of dynein motor"/>
    <property type="match status" value="1"/>
</dbReference>
<dbReference type="Pfam" id="PF12780">
    <property type="entry name" value="AAA_8"/>
    <property type="match status" value="1"/>
</dbReference>
<dbReference type="InterPro" id="IPR024317">
    <property type="entry name" value="Dynein_heavy_chain_D4_dom"/>
</dbReference>
<evidence type="ECO:0000313" key="14">
    <source>
        <dbReference type="RefSeq" id="XP_017856844.1"/>
    </source>
</evidence>
<dbReference type="InterPro" id="IPR035706">
    <property type="entry name" value="AAA_9"/>
</dbReference>
<feature type="domain" description="AAA+ ATPase" evidence="12">
    <location>
        <begin position="1967"/>
        <end position="2266"/>
    </location>
</feature>
<dbReference type="InterPro" id="IPR042219">
    <property type="entry name" value="AAA_lid_11_sf"/>
</dbReference>
<dbReference type="InterPro" id="IPR003593">
    <property type="entry name" value="AAA+_ATPase"/>
</dbReference>
<evidence type="ECO:0000256" key="6">
    <source>
        <dbReference type="ARBA" id="ARBA00022840"/>
    </source>
</evidence>
<comment type="similarity">
    <text evidence="2">Belongs to the dynein heavy chain family.</text>
</comment>